<evidence type="ECO:0000313" key="3">
    <source>
        <dbReference type="Proteomes" id="UP000240410"/>
    </source>
</evidence>
<dbReference type="OrthoDB" id="9923809at2"/>
<comment type="caution">
    <text evidence="2">The sequence shown here is derived from an EMBL/GenBank/DDBJ whole genome shotgun (WGS) entry which is preliminary data.</text>
</comment>
<organism evidence="2 3">
    <name type="scientific">Photobacterium leiognathi</name>
    <dbReference type="NCBI Taxonomy" id="553611"/>
    <lineage>
        <taxon>Bacteria</taxon>
        <taxon>Pseudomonadati</taxon>
        <taxon>Pseudomonadota</taxon>
        <taxon>Gammaproteobacteria</taxon>
        <taxon>Vibrionales</taxon>
        <taxon>Vibrionaceae</taxon>
        <taxon>Photobacterium</taxon>
    </lineage>
</organism>
<gene>
    <name evidence="2" type="ORF">CTM89_04970</name>
</gene>
<dbReference type="Proteomes" id="UP000240410">
    <property type="component" value="Unassembled WGS sequence"/>
</dbReference>
<proteinExistence type="predicted"/>
<evidence type="ECO:0000256" key="1">
    <source>
        <dbReference type="SAM" id="Phobius"/>
    </source>
</evidence>
<name>A0A2T3MF14_PHOLE</name>
<evidence type="ECO:0000313" key="2">
    <source>
        <dbReference type="EMBL" id="PSV92292.1"/>
    </source>
</evidence>
<reference evidence="2 3" key="1">
    <citation type="submission" date="2018-03" db="EMBL/GenBank/DDBJ databases">
        <title>Whole genome sequencing of Histamine producing bacteria.</title>
        <authorList>
            <person name="Butler K."/>
        </authorList>
    </citation>
    <scope>NUCLEOTIDE SEQUENCE [LARGE SCALE GENOMIC DNA]</scope>
    <source>
        <strain evidence="2 3">ATCC 33979</strain>
    </source>
</reference>
<dbReference type="EMBL" id="PYOJ01000004">
    <property type="protein sequence ID" value="PSV92292.1"/>
    <property type="molecule type" value="Genomic_DNA"/>
</dbReference>
<keyword evidence="1" id="KW-0472">Membrane</keyword>
<keyword evidence="1" id="KW-0812">Transmembrane</keyword>
<keyword evidence="1" id="KW-1133">Transmembrane helix</keyword>
<accession>A0A2T3MF14</accession>
<dbReference type="AlphaFoldDB" id="A0A2T3MF14"/>
<sequence length="162" mass="18482">MYCDYEFLVASAKAFIVFGGIFLAAYLVYRIVRLLLVKLYVYQSLTTRTKSDIAKIIELSENITLPGRLSENHRLLWRSAMRNRDNLDLMKSAVALFELALCGYKQPVGDSSNKLELIRLLEQFKEEATTQKKSFYETSQAKSIAASYLLVAKHLLQSKTSL</sequence>
<dbReference type="RefSeq" id="WP_045069730.1">
    <property type="nucleotide sequence ID" value="NZ_JZSL01000016.1"/>
</dbReference>
<protein>
    <submittedName>
        <fullName evidence="2">Uncharacterized protein</fullName>
    </submittedName>
</protein>
<feature type="transmembrane region" description="Helical" evidence="1">
    <location>
        <begin position="12"/>
        <end position="29"/>
    </location>
</feature>